<evidence type="ECO:0000313" key="2">
    <source>
        <dbReference type="Proteomes" id="UP000315423"/>
    </source>
</evidence>
<dbReference type="EMBL" id="QYBA01000083">
    <property type="protein sequence ID" value="TKY92049.1"/>
    <property type="molecule type" value="Genomic_DNA"/>
</dbReference>
<evidence type="ECO:0000313" key="1">
    <source>
        <dbReference type="EMBL" id="TKY92049.1"/>
    </source>
</evidence>
<dbReference type="Proteomes" id="UP000315423">
    <property type="component" value="Unassembled WGS sequence"/>
</dbReference>
<reference evidence="1" key="1">
    <citation type="submission" date="2018-09" db="EMBL/GenBank/DDBJ databases">
        <title>A genomic encyclopedia of anaerobic methanotrophic archaea.</title>
        <authorList>
            <person name="Skennerton C.T."/>
            <person name="Chadwick G.L."/>
            <person name="Laso-Perez R."/>
            <person name="Leu A.O."/>
            <person name="Speth D.R."/>
            <person name="Yu H."/>
            <person name="Morgan-Lang C."/>
            <person name="Hatzenpichler R."/>
            <person name="Goudeau D."/>
            <person name="Malmstrom R."/>
            <person name="Woyke T."/>
            <person name="Hallam S."/>
            <person name="Tyson G.W."/>
            <person name="Wegener G."/>
            <person name="Boetius A."/>
            <person name="Orphan V.J."/>
        </authorList>
    </citation>
    <scope>NUCLEOTIDE SEQUENCE</scope>
    <source>
        <strain evidence="1">CONS3730D10UFb2</strain>
    </source>
</reference>
<proteinExistence type="predicted"/>
<gene>
    <name evidence="1" type="ORF">C5S46_02715</name>
</gene>
<organism evidence="1 2">
    <name type="scientific">Candidatus Methanomarinus sp</name>
    <dbReference type="NCBI Taxonomy" id="3386244"/>
    <lineage>
        <taxon>Archaea</taxon>
        <taxon>Methanobacteriati</taxon>
        <taxon>Methanobacteriota</taxon>
        <taxon>Stenosarchaea group</taxon>
        <taxon>Methanomicrobia</taxon>
        <taxon>Methanosarcinales</taxon>
        <taxon>ANME-2 cluster</taxon>
        <taxon>Candidatus Methanocomedenaceae</taxon>
        <taxon>Candidatus Methanomarinus</taxon>
    </lineage>
</organism>
<name>A0AC61SCE7_9EURY</name>
<accession>A0AC61SCE7</accession>
<protein>
    <submittedName>
        <fullName evidence="1">Uncharacterized protein</fullName>
    </submittedName>
</protein>
<comment type="caution">
    <text evidence="1">The sequence shown here is derived from an EMBL/GenBank/DDBJ whole genome shotgun (WGS) entry which is preliminary data.</text>
</comment>
<sequence>MHILTSSIQSSSMVSWDSEPIDKAVSDADADPAEERNEEEPGFEVVLAAGGLLRMALLIKRKKIGRYPKKV</sequence>